<dbReference type="CDD" id="cd04458">
    <property type="entry name" value="CSP_CDS"/>
    <property type="match status" value="2"/>
</dbReference>
<evidence type="ECO:0000313" key="3">
    <source>
        <dbReference type="Proteomes" id="UP000076066"/>
    </source>
</evidence>
<dbReference type="SUPFAM" id="SSF50249">
    <property type="entry name" value="Nucleic acid-binding proteins"/>
    <property type="match status" value="2"/>
</dbReference>
<accession>A0A143DG18</accession>
<dbReference type="STRING" id="1549855.AY555_02270"/>
<dbReference type="Gene3D" id="2.40.50.140">
    <property type="entry name" value="Nucleic acid-binding proteins"/>
    <property type="match status" value="2"/>
</dbReference>
<protein>
    <submittedName>
        <fullName evidence="2">Cold-shock protein</fullName>
    </submittedName>
</protein>
<dbReference type="OrthoDB" id="9791685at2"/>
<sequence length="175" mass="18344">MNTRSFRPSNPLQSGITATVKWFNASKGFGFVAPQDGSSDAFLHISVLQRAGLGAIDQGAEIVCDLEQGPKGPQVSQILSVDTTNAVLSNDGYGGGGGGGYSDGAEETIEGIVKFFSAEKGFGFVTPDSGGKDVFIGIGSLSRSRLQNLESGQRVRLNIRMGKKGPMAEDVELIQ</sequence>
<dbReference type="InterPro" id="IPR002059">
    <property type="entry name" value="CSP_DNA-bd"/>
</dbReference>
<dbReference type="RefSeq" id="WP_066136379.1">
    <property type="nucleotide sequence ID" value="NZ_CP014525.1"/>
</dbReference>
<dbReference type="GeneID" id="53315977"/>
<organism evidence="2 3">
    <name type="scientific">Haematospirillum jordaniae</name>
    <dbReference type="NCBI Taxonomy" id="1549855"/>
    <lineage>
        <taxon>Bacteria</taxon>
        <taxon>Pseudomonadati</taxon>
        <taxon>Pseudomonadota</taxon>
        <taxon>Alphaproteobacteria</taxon>
        <taxon>Rhodospirillales</taxon>
        <taxon>Novispirillaceae</taxon>
        <taxon>Haematospirillum</taxon>
    </lineage>
</organism>
<dbReference type="Pfam" id="PF00313">
    <property type="entry name" value="CSD"/>
    <property type="match status" value="2"/>
</dbReference>
<dbReference type="AlphaFoldDB" id="A0A143DG18"/>
<dbReference type="PANTHER" id="PTHR11544">
    <property type="entry name" value="COLD SHOCK DOMAIN CONTAINING PROTEINS"/>
    <property type="match status" value="1"/>
</dbReference>
<dbReference type="SMART" id="SM00357">
    <property type="entry name" value="CSP"/>
    <property type="match status" value="2"/>
</dbReference>
<dbReference type="PROSITE" id="PS51857">
    <property type="entry name" value="CSD_2"/>
    <property type="match status" value="2"/>
</dbReference>
<dbReference type="PRINTS" id="PR00050">
    <property type="entry name" value="COLDSHOCK"/>
</dbReference>
<gene>
    <name evidence="2" type="ORF">AY555_02270</name>
</gene>
<proteinExistence type="predicted"/>
<name>A0A143DG18_9PROT</name>
<dbReference type="Proteomes" id="UP000076066">
    <property type="component" value="Chromosome"/>
</dbReference>
<dbReference type="EMBL" id="CP014525">
    <property type="protein sequence ID" value="AMW35490.1"/>
    <property type="molecule type" value="Genomic_DNA"/>
</dbReference>
<evidence type="ECO:0000259" key="1">
    <source>
        <dbReference type="PROSITE" id="PS51857"/>
    </source>
</evidence>
<dbReference type="InterPro" id="IPR050181">
    <property type="entry name" value="Cold_shock_domain"/>
</dbReference>
<feature type="domain" description="CSD" evidence="1">
    <location>
        <begin position="108"/>
        <end position="173"/>
    </location>
</feature>
<dbReference type="InterPro" id="IPR012340">
    <property type="entry name" value="NA-bd_OB-fold"/>
</dbReference>
<dbReference type="GO" id="GO:0003676">
    <property type="term" value="F:nucleic acid binding"/>
    <property type="evidence" value="ECO:0007669"/>
    <property type="project" value="InterPro"/>
</dbReference>
<dbReference type="InterPro" id="IPR011129">
    <property type="entry name" value="CSD"/>
</dbReference>
<reference evidence="2 3" key="1">
    <citation type="submission" date="2016-02" db="EMBL/GenBank/DDBJ databases">
        <title>Complete Genome of H5569, the type strain of the newly described species Haematospirillium jordaniae.</title>
        <authorList>
            <person name="Nicholson A.C."/>
            <person name="Humrighouse B.W."/>
            <person name="Loparov V."/>
            <person name="McQuiston J.R."/>
        </authorList>
    </citation>
    <scope>NUCLEOTIDE SEQUENCE [LARGE SCALE GENOMIC DNA]</scope>
    <source>
        <strain evidence="2 3">H5569</strain>
    </source>
</reference>
<dbReference type="KEGG" id="hjo:AY555_02270"/>
<feature type="domain" description="CSD" evidence="1">
    <location>
        <begin position="15"/>
        <end position="80"/>
    </location>
</feature>
<keyword evidence="3" id="KW-1185">Reference proteome</keyword>
<dbReference type="GO" id="GO:0005829">
    <property type="term" value="C:cytosol"/>
    <property type="evidence" value="ECO:0007669"/>
    <property type="project" value="UniProtKB-ARBA"/>
</dbReference>
<evidence type="ECO:0000313" key="2">
    <source>
        <dbReference type="EMBL" id="AMW35490.1"/>
    </source>
</evidence>